<reference evidence="1" key="1">
    <citation type="submission" date="2023-08" db="EMBL/GenBank/DDBJ databases">
        <title>A de novo genome assembly of Solanum verrucosum Schlechtendal, a Mexican diploid species geographically isolated from the other diploid A-genome species in potato relatives.</title>
        <authorList>
            <person name="Hosaka K."/>
        </authorList>
    </citation>
    <scope>NUCLEOTIDE SEQUENCE</scope>
    <source>
        <tissue evidence="1">Young leaves</tissue>
    </source>
</reference>
<evidence type="ECO:0000313" key="1">
    <source>
        <dbReference type="EMBL" id="WMV09464.1"/>
    </source>
</evidence>
<name>A0AAF0PQY7_SOLVR</name>
<evidence type="ECO:0000313" key="2">
    <source>
        <dbReference type="Proteomes" id="UP001234989"/>
    </source>
</evidence>
<dbReference type="EMBL" id="CP133612">
    <property type="protein sequence ID" value="WMV09464.1"/>
    <property type="molecule type" value="Genomic_DNA"/>
</dbReference>
<gene>
    <name evidence="1" type="ORF">MTR67_002849</name>
</gene>
<organism evidence="1 2">
    <name type="scientific">Solanum verrucosum</name>
    <dbReference type="NCBI Taxonomy" id="315347"/>
    <lineage>
        <taxon>Eukaryota</taxon>
        <taxon>Viridiplantae</taxon>
        <taxon>Streptophyta</taxon>
        <taxon>Embryophyta</taxon>
        <taxon>Tracheophyta</taxon>
        <taxon>Spermatophyta</taxon>
        <taxon>Magnoliopsida</taxon>
        <taxon>eudicotyledons</taxon>
        <taxon>Gunneridae</taxon>
        <taxon>Pentapetalae</taxon>
        <taxon>asterids</taxon>
        <taxon>lamiids</taxon>
        <taxon>Solanales</taxon>
        <taxon>Solanaceae</taxon>
        <taxon>Solanoideae</taxon>
        <taxon>Solaneae</taxon>
        <taxon>Solanum</taxon>
    </lineage>
</organism>
<sequence>MVEGCPDFKLCAKLEVLKQKLKIWSKFVLGEHTNRGNTLLQELAELDLAQDNRVLTEDEMVVKATILVELEVLAKNEESTWRQKSRILWLKNGDNNTRFFQRMTFAHRRYNTINRLVSYGVEIKELGEVKMIMIEFYNKLYTKSEP</sequence>
<accession>A0AAF0PQY7</accession>
<proteinExistence type="predicted"/>
<dbReference type="AlphaFoldDB" id="A0AAF0PQY7"/>
<keyword evidence="2" id="KW-1185">Reference proteome</keyword>
<protein>
    <submittedName>
        <fullName evidence="1">Uncharacterized protein</fullName>
    </submittedName>
</protein>
<dbReference type="Proteomes" id="UP001234989">
    <property type="component" value="Chromosome 1"/>
</dbReference>